<comment type="caution">
    <text evidence="1">The sequence shown here is derived from an EMBL/GenBank/DDBJ whole genome shotgun (WGS) entry which is preliminary data.</text>
</comment>
<reference evidence="1 2" key="1">
    <citation type="submission" date="2021-08" db="EMBL/GenBank/DDBJ databases">
        <title>Nocardioides bacterium WL0053 sp. nov., isolated from the sediment.</title>
        <authorList>
            <person name="Wang L."/>
            <person name="Zhang D."/>
            <person name="Zhang A."/>
        </authorList>
    </citation>
    <scope>NUCLEOTIDE SEQUENCE [LARGE SCALE GENOMIC DNA]</scope>
    <source>
        <strain evidence="1 2">WL0053</strain>
    </source>
</reference>
<dbReference type="Proteomes" id="UP000754710">
    <property type="component" value="Unassembled WGS sequence"/>
</dbReference>
<dbReference type="EMBL" id="JAIEZQ010000001">
    <property type="protein sequence ID" value="MBY9073963.1"/>
    <property type="molecule type" value="Genomic_DNA"/>
</dbReference>
<sequence>MSGLDQYMTYRNATDQIRERVEQTQRSAVPGRRRRHPGRQALARRLHTLAARLDG</sequence>
<gene>
    <name evidence="1" type="ORF">K1X13_03915</name>
</gene>
<evidence type="ECO:0000313" key="2">
    <source>
        <dbReference type="Proteomes" id="UP000754710"/>
    </source>
</evidence>
<dbReference type="RefSeq" id="WP_221023699.1">
    <property type="nucleotide sequence ID" value="NZ_JAIEZQ010000001.1"/>
</dbReference>
<name>A0ABS7RFZ6_9ACTN</name>
<evidence type="ECO:0000313" key="1">
    <source>
        <dbReference type="EMBL" id="MBY9073963.1"/>
    </source>
</evidence>
<accession>A0ABS7RFZ6</accession>
<protein>
    <submittedName>
        <fullName evidence="1">Uncharacterized protein</fullName>
    </submittedName>
</protein>
<proteinExistence type="predicted"/>
<organism evidence="1 2">
    <name type="scientific">Nocardioides jiangsuensis</name>
    <dbReference type="NCBI Taxonomy" id="2866161"/>
    <lineage>
        <taxon>Bacteria</taxon>
        <taxon>Bacillati</taxon>
        <taxon>Actinomycetota</taxon>
        <taxon>Actinomycetes</taxon>
        <taxon>Propionibacteriales</taxon>
        <taxon>Nocardioidaceae</taxon>
        <taxon>Nocardioides</taxon>
    </lineage>
</organism>
<keyword evidence="2" id="KW-1185">Reference proteome</keyword>